<dbReference type="EMBL" id="GG683778">
    <property type="protein sequence ID" value="EER01711.1"/>
    <property type="molecule type" value="Genomic_DNA"/>
</dbReference>
<gene>
    <name evidence="2" type="ORF">Pmar_PMAR008177</name>
</gene>
<protein>
    <submittedName>
        <fullName evidence="2">Uncharacterized protein</fullName>
    </submittedName>
</protein>
<feature type="non-terminal residue" evidence="2">
    <location>
        <position position="1"/>
    </location>
</feature>
<dbReference type="RefSeq" id="XP_002768993.1">
    <property type="nucleotide sequence ID" value="XM_002768947.1"/>
</dbReference>
<organism evidence="3">
    <name type="scientific">Perkinsus marinus (strain ATCC 50983 / TXsc)</name>
    <dbReference type="NCBI Taxonomy" id="423536"/>
    <lineage>
        <taxon>Eukaryota</taxon>
        <taxon>Sar</taxon>
        <taxon>Alveolata</taxon>
        <taxon>Perkinsozoa</taxon>
        <taxon>Perkinsea</taxon>
        <taxon>Perkinsida</taxon>
        <taxon>Perkinsidae</taxon>
        <taxon>Perkinsus</taxon>
    </lineage>
</organism>
<dbReference type="Proteomes" id="UP000007800">
    <property type="component" value="Unassembled WGS sequence"/>
</dbReference>
<evidence type="ECO:0000313" key="2">
    <source>
        <dbReference type="EMBL" id="EER01711.1"/>
    </source>
</evidence>
<evidence type="ECO:0000313" key="3">
    <source>
        <dbReference type="Proteomes" id="UP000007800"/>
    </source>
</evidence>
<dbReference type="InParanoid" id="C5LNG0"/>
<reference evidence="2 3" key="1">
    <citation type="submission" date="2008-07" db="EMBL/GenBank/DDBJ databases">
        <authorList>
            <person name="El-Sayed N."/>
            <person name="Caler E."/>
            <person name="Inman J."/>
            <person name="Amedeo P."/>
            <person name="Hass B."/>
            <person name="Wortman J."/>
        </authorList>
    </citation>
    <scope>NUCLEOTIDE SEQUENCE [LARGE SCALE GENOMIC DNA]</scope>
    <source>
        <strain evidence="3">ATCC 50983 / TXsc</strain>
    </source>
</reference>
<feature type="compositionally biased region" description="Low complexity" evidence="1">
    <location>
        <begin position="37"/>
        <end position="49"/>
    </location>
</feature>
<evidence type="ECO:0000256" key="1">
    <source>
        <dbReference type="SAM" id="MobiDB-lite"/>
    </source>
</evidence>
<feature type="non-terminal residue" evidence="2">
    <location>
        <position position="55"/>
    </location>
</feature>
<sequence length="55" mass="5821">VTSPSSKESDEDNGELVQQNDLTIFGADATMLGETFRGSNRGSSSSSNKPRSRTA</sequence>
<proteinExistence type="predicted"/>
<name>C5LNG0_PERM5</name>
<dbReference type="GeneID" id="9040286"/>
<dbReference type="AlphaFoldDB" id="C5LNG0"/>
<keyword evidence="3" id="KW-1185">Reference proteome</keyword>
<feature type="region of interest" description="Disordered" evidence="1">
    <location>
        <begin position="1"/>
        <end position="55"/>
    </location>
</feature>
<accession>C5LNG0</accession>